<proteinExistence type="predicted"/>
<dbReference type="RefSeq" id="YP_009811995.1">
    <property type="nucleotide sequence ID" value="NC_048059.1"/>
</dbReference>
<keyword evidence="2" id="KW-1185">Reference proteome</keyword>
<name>A0A385IFQ7_9CAUD</name>
<dbReference type="KEGG" id="vg:55003027"/>
<accession>A0A385IFQ7</accession>
<evidence type="ECO:0000313" key="1">
    <source>
        <dbReference type="EMBL" id="AXY81843.1"/>
    </source>
</evidence>
<sequence length="102" mass="11538">MSNNLHSNWCSFERGDGGCDCGASWLAVPVPRPAEFKRQAKVYIRKGHGTYYVRNGLVRFRAVARRAHWINAAHTVEELEQKVISGRVIGPIIVNNFQEIES</sequence>
<protein>
    <submittedName>
        <fullName evidence="1">Uncharacterized protein</fullName>
    </submittedName>
</protein>
<dbReference type="Proteomes" id="UP000262020">
    <property type="component" value="Segment"/>
</dbReference>
<reference evidence="2" key="1">
    <citation type="submission" date="2018-08" db="EMBL/GenBank/DDBJ databases">
        <title>SRE bacteriophages.</title>
        <authorList>
            <person name="Carstens A.B."/>
            <person name="Djurhuus A.M."/>
            <person name="Kot W."/>
            <person name="Hansen L.H."/>
        </authorList>
    </citation>
    <scope>NUCLEOTIDE SEQUENCE [LARGE SCALE GENOMIC DNA]</scope>
</reference>
<dbReference type="EMBL" id="MH807815">
    <property type="protein sequence ID" value="AXY81843.1"/>
    <property type="molecule type" value="Genomic_DNA"/>
</dbReference>
<evidence type="ECO:0000313" key="2">
    <source>
        <dbReference type="Proteomes" id="UP000262020"/>
    </source>
</evidence>
<dbReference type="GeneID" id="55003027"/>
<organism evidence="1 2">
    <name type="scientific">Dickeya phage Luksen</name>
    <dbReference type="NCBI Taxonomy" id="2320192"/>
    <lineage>
        <taxon>Viruses</taxon>
        <taxon>Duplodnaviria</taxon>
        <taxon>Heunggongvirae</taxon>
        <taxon>Uroviricota</taxon>
        <taxon>Caudoviricetes</taxon>
        <taxon>Autographivirales</taxon>
        <taxon>Autotranscriptaviridae</taxon>
        <taxon>Studiervirinae</taxon>
        <taxon>Aarhusvirus</taxon>
        <taxon>Aarhusvirus luksen</taxon>
    </lineage>
</organism>